<dbReference type="Proteomes" id="UP000241507">
    <property type="component" value="Chromosome"/>
</dbReference>
<evidence type="ECO:0000256" key="1">
    <source>
        <dbReference type="SAM" id="SignalP"/>
    </source>
</evidence>
<evidence type="ECO:0000313" key="3">
    <source>
        <dbReference type="Proteomes" id="UP000241507"/>
    </source>
</evidence>
<feature type="chain" id="PRO_5015302952" description="Capsule assembly Wzi family protein" evidence="1">
    <location>
        <begin position="20"/>
        <end position="452"/>
    </location>
</feature>
<dbReference type="EMBL" id="CP028136">
    <property type="protein sequence ID" value="AVR46878.1"/>
    <property type="molecule type" value="Genomic_DNA"/>
</dbReference>
<reference evidence="3" key="1">
    <citation type="submission" date="2018-03" db="EMBL/GenBank/DDBJ databases">
        <title>Gramella fulva sp. nov., isolated from a dry surface of tidal flat.</title>
        <authorList>
            <person name="Hwang S.H."/>
            <person name="Hwang W.M."/>
            <person name="Kang K."/>
            <person name="Ahn T.-Y."/>
        </authorList>
    </citation>
    <scope>NUCLEOTIDE SEQUENCE [LARGE SCALE GENOMIC DNA]</scope>
    <source>
        <strain evidence="3">SH35</strain>
    </source>
</reference>
<dbReference type="Gene3D" id="2.40.160.130">
    <property type="entry name" value="Capsule assembly protein Wzi"/>
    <property type="match status" value="1"/>
</dbReference>
<dbReference type="OrthoDB" id="596512at2"/>
<protein>
    <recommendedName>
        <fullName evidence="4">Capsule assembly Wzi family protein</fullName>
    </recommendedName>
</protein>
<evidence type="ECO:0008006" key="4">
    <source>
        <dbReference type="Google" id="ProtNLM"/>
    </source>
</evidence>
<dbReference type="RefSeq" id="WP_107013649.1">
    <property type="nucleotide sequence ID" value="NZ_CP028136.1"/>
</dbReference>
<dbReference type="Pfam" id="PF14052">
    <property type="entry name" value="Caps_assemb_Wzi"/>
    <property type="match status" value="1"/>
</dbReference>
<proteinExistence type="predicted"/>
<evidence type="ECO:0000313" key="2">
    <source>
        <dbReference type="EMBL" id="AVR46878.1"/>
    </source>
</evidence>
<gene>
    <name evidence="2" type="ORF">C7S20_17325</name>
</gene>
<dbReference type="KEGG" id="grs:C7S20_17325"/>
<name>A0A2R3Z9C1_9FLAO</name>
<sequence>MRSIIAFSLLFLTSVSLLAQTVDFKGVLEGYGSLYTGETSPFWLHTNTLGRVDEKTHLSSVFTMKANIALSDVSSFEIGAGVLAKDGFDDKIGLDQAYFSYLGRNIGVVVGKKHYPDLYQGLSASNETILHSQNAAAIPGIRFFIHDPVFFLGDHGLGFKFAFEEYLMDDDRYIESARLHHKSFRLVYRSLSNFQIALGADHYVQWGGISDEFGKLPSEFSDYLKAITGRASDDAVGGQEVNALGNQLGTYVINVNTKINDLDVEFIYNHIFEDGSGMKMGNFPDGRYGIYIEDNRDTFWGTPWVRAFMYEIYYTKNQSRDRQSSRRDGADNYFNNNLYRSGWTYQNQVIGTPFILLNDNRFRIGTNIIMVHHIGIKGEAFSNIPYRFLFSYRQNYGIKDSFYPQKRVIYSSLLELSLLENENKLKLQLGADIKSYENSVFGVGLKYSRDLF</sequence>
<accession>A0A2R3Z9C1</accession>
<dbReference type="AlphaFoldDB" id="A0A2R3Z9C1"/>
<keyword evidence="3" id="KW-1185">Reference proteome</keyword>
<organism evidence="2 3">
    <name type="scientific">Christiangramia fulva</name>
    <dbReference type="NCBI Taxonomy" id="2126553"/>
    <lineage>
        <taxon>Bacteria</taxon>
        <taxon>Pseudomonadati</taxon>
        <taxon>Bacteroidota</taxon>
        <taxon>Flavobacteriia</taxon>
        <taxon>Flavobacteriales</taxon>
        <taxon>Flavobacteriaceae</taxon>
        <taxon>Christiangramia</taxon>
    </lineage>
</organism>
<dbReference type="InterPro" id="IPR038636">
    <property type="entry name" value="Wzi_sf"/>
</dbReference>
<keyword evidence="1" id="KW-0732">Signal</keyword>
<feature type="signal peptide" evidence="1">
    <location>
        <begin position="1"/>
        <end position="19"/>
    </location>
</feature>
<dbReference type="InterPro" id="IPR026950">
    <property type="entry name" value="Caps_assemb_Wzi"/>
</dbReference>